<evidence type="ECO:0000256" key="1">
    <source>
        <dbReference type="SAM" id="MobiDB-lite"/>
    </source>
</evidence>
<evidence type="ECO:0000313" key="2">
    <source>
        <dbReference type="EMBL" id="OIW26110.1"/>
    </source>
</evidence>
<keyword evidence="3" id="KW-1185">Reference proteome</keyword>
<protein>
    <submittedName>
        <fullName evidence="2">Uncharacterized protein</fullName>
    </submittedName>
</protein>
<feature type="region of interest" description="Disordered" evidence="1">
    <location>
        <begin position="85"/>
        <end position="126"/>
    </location>
</feature>
<dbReference type="OrthoDB" id="5407351at2759"/>
<accession>A0A1J7IF73</accession>
<reference evidence="2 3" key="1">
    <citation type="submission" date="2016-10" db="EMBL/GenBank/DDBJ databases">
        <title>Draft genome sequence of Coniochaeta ligniaria NRRL30616, a lignocellulolytic fungus for bioabatement of inhibitors in plant biomass hydrolysates.</title>
        <authorList>
            <consortium name="DOE Joint Genome Institute"/>
            <person name="Jimenez D.J."/>
            <person name="Hector R.E."/>
            <person name="Riley R."/>
            <person name="Sun H."/>
            <person name="Grigoriev I.V."/>
            <person name="Van Elsas J.D."/>
            <person name="Nichols N.N."/>
        </authorList>
    </citation>
    <scope>NUCLEOTIDE SEQUENCE [LARGE SCALE GENOMIC DNA]</scope>
    <source>
        <strain evidence="2 3">NRRL 30616</strain>
    </source>
</reference>
<feature type="region of interest" description="Disordered" evidence="1">
    <location>
        <begin position="477"/>
        <end position="518"/>
    </location>
</feature>
<name>A0A1J7IF73_9PEZI</name>
<sequence>MLRHKEAVSSDGGLTQAQTRDCAGRANCRGAITISGESDEAMELIAKTKWTVCQIKEIPIKQPEQKIPWIAGSESDDVPRQTMGMMNTKNGSEKSRSVGAPTRAGPEVCGRLSHADHRPNRISPSLMLGNRTMDVVAQARAANAGMSVEQYNGFLQGMGGQPGVAHSSTAAPFQHTGGPLLMRRIRDEEVTVVNNTLVDAETGAEIIGNPNQDGGEGSGPQRERLAGVDAHQDDITEIVKSIKKFSSRSESSLEHDVRACRIIAAEPTELRPVTSHVGQAESKEDAIIRVAAFQGEAHFEKLVEKGEYGLFELDLCGPQRQFAQVQAILRKNASEDAEAKLRADEDKELATRKVAQEELARTLTKASRLAENAGLLELTKKTEEARLAEEAEVAQEHERTEVKRAEEARQAESSRHPTRPTDGPVATTSESLPDYLRQRGPMRVTSLAKASDVAPNFYVGLPGAVVEANLGPIDSQTFDETLGFPDERGYETSPNPPLDLALARRNPAQEPQAETTGS</sequence>
<dbReference type="Proteomes" id="UP000182658">
    <property type="component" value="Unassembled WGS sequence"/>
</dbReference>
<evidence type="ECO:0000313" key="3">
    <source>
        <dbReference type="Proteomes" id="UP000182658"/>
    </source>
</evidence>
<feature type="region of interest" description="Disordered" evidence="1">
    <location>
        <begin position="387"/>
        <end position="436"/>
    </location>
</feature>
<dbReference type="InParanoid" id="A0A1J7IF73"/>
<dbReference type="AlphaFoldDB" id="A0A1J7IF73"/>
<organism evidence="2 3">
    <name type="scientific">Coniochaeta ligniaria NRRL 30616</name>
    <dbReference type="NCBI Taxonomy" id="1408157"/>
    <lineage>
        <taxon>Eukaryota</taxon>
        <taxon>Fungi</taxon>
        <taxon>Dikarya</taxon>
        <taxon>Ascomycota</taxon>
        <taxon>Pezizomycotina</taxon>
        <taxon>Sordariomycetes</taxon>
        <taxon>Sordariomycetidae</taxon>
        <taxon>Coniochaetales</taxon>
        <taxon>Coniochaetaceae</taxon>
        <taxon>Coniochaeta</taxon>
    </lineage>
</organism>
<feature type="compositionally biased region" description="Basic and acidic residues" evidence="1">
    <location>
        <begin position="387"/>
        <end position="415"/>
    </location>
</feature>
<proteinExistence type="predicted"/>
<gene>
    <name evidence="2" type="ORF">CONLIGDRAFT_647819</name>
</gene>
<dbReference type="EMBL" id="KV875101">
    <property type="protein sequence ID" value="OIW26110.1"/>
    <property type="molecule type" value="Genomic_DNA"/>
</dbReference>